<dbReference type="NCBIfam" id="TIGR00633">
    <property type="entry name" value="xth"/>
    <property type="match status" value="1"/>
</dbReference>
<dbReference type="Pfam" id="PF03372">
    <property type="entry name" value="Exo_endo_phos"/>
    <property type="match status" value="1"/>
</dbReference>
<feature type="binding site" evidence="8">
    <location>
        <position position="399"/>
    </location>
    <ligand>
        <name>Mg(2+)</name>
        <dbReference type="ChEBI" id="CHEBI:18420"/>
        <label>1</label>
    </ligand>
</feature>
<keyword evidence="6 8" id="KW-0460">Magnesium</keyword>
<dbReference type="RefSeq" id="XP_022286576.1">
    <property type="nucleotide sequence ID" value="XM_022430868.1"/>
</dbReference>
<comment type="similarity">
    <text evidence="3 10">Belongs to the DNA repair enzymes AP/ExoA family.</text>
</comment>
<evidence type="ECO:0000256" key="8">
    <source>
        <dbReference type="PIRSR" id="PIRSR604808-2"/>
    </source>
</evidence>
<dbReference type="GO" id="GO:0006284">
    <property type="term" value="P:base-excision repair"/>
    <property type="evidence" value="ECO:0007669"/>
    <property type="project" value="TreeGrafter"/>
</dbReference>
<evidence type="ECO:0000256" key="9">
    <source>
        <dbReference type="PIRSR" id="PIRSR604808-3"/>
    </source>
</evidence>
<evidence type="ECO:0000313" key="14">
    <source>
        <dbReference type="RefSeq" id="XP_022286576.1"/>
    </source>
</evidence>
<comment type="cofactor">
    <cofactor evidence="8 10">
        <name>Mg(2+)</name>
        <dbReference type="ChEBI" id="CHEBI:18420"/>
    </cofactor>
    <cofactor evidence="8 10">
        <name>Mn(2+)</name>
        <dbReference type="ChEBI" id="CHEBI:29035"/>
    </cofactor>
    <text evidence="8 10">Probably binds two magnesium or manganese ions per subunit.</text>
</comment>
<feature type="non-terminal residue" evidence="14">
    <location>
        <position position="1"/>
    </location>
</feature>
<keyword evidence="8" id="KW-0464">Manganese</keyword>
<name>A0A8B8A517_CRAVI</name>
<dbReference type="CDD" id="cd09087">
    <property type="entry name" value="Ape1-like_AP-endo"/>
    <property type="match status" value="1"/>
</dbReference>
<dbReference type="PANTHER" id="PTHR22748">
    <property type="entry name" value="AP ENDONUCLEASE"/>
    <property type="match status" value="1"/>
</dbReference>
<feature type="binding site" evidence="8">
    <location>
        <position position="302"/>
    </location>
    <ligand>
        <name>Mg(2+)</name>
        <dbReference type="ChEBI" id="CHEBI:18420"/>
        <label>1</label>
    </ligand>
</feature>
<reference evidence="14" key="1">
    <citation type="submission" date="2025-08" db="UniProtKB">
        <authorList>
            <consortium name="RefSeq"/>
        </authorList>
    </citation>
    <scope>IDENTIFICATION</scope>
    <source>
        <tissue evidence="14">Whole sample</tissue>
    </source>
</reference>
<feature type="site" description="Interaction with DNA substrate" evidence="9">
    <location>
        <position position="399"/>
    </location>
</feature>
<dbReference type="InterPro" id="IPR004808">
    <property type="entry name" value="AP_endonuc_1"/>
</dbReference>
<dbReference type="EC" id="3.1.-.-" evidence="10"/>
<dbReference type="InterPro" id="IPR020848">
    <property type="entry name" value="AP_endonuclease_F1_CS"/>
</dbReference>
<feature type="active site" evidence="7">
    <location>
        <position position="260"/>
    </location>
</feature>
<feature type="binding site" evidence="8">
    <location>
        <position position="188"/>
    </location>
    <ligand>
        <name>Mg(2+)</name>
        <dbReference type="ChEBI" id="CHEBI:18420"/>
        <label>1</label>
    </ligand>
</feature>
<dbReference type="SMR" id="A0A8B8A517"/>
<dbReference type="InterPro" id="IPR036691">
    <property type="entry name" value="Endo/exonu/phosph_ase_sf"/>
</dbReference>
<feature type="active site" description="Proton acceptor" evidence="7">
    <location>
        <position position="399"/>
    </location>
</feature>
<evidence type="ECO:0000256" key="1">
    <source>
        <dbReference type="ARBA" id="ARBA00000493"/>
    </source>
</evidence>
<feature type="binding site" evidence="8">
    <location>
        <position position="300"/>
    </location>
    <ligand>
        <name>Mg(2+)</name>
        <dbReference type="ChEBI" id="CHEBI:18420"/>
        <label>1</label>
    </ligand>
</feature>
<dbReference type="GO" id="GO:0003677">
    <property type="term" value="F:DNA binding"/>
    <property type="evidence" value="ECO:0007669"/>
    <property type="project" value="InterPro"/>
</dbReference>
<dbReference type="PROSITE" id="PS51435">
    <property type="entry name" value="AP_NUCLEASE_F1_4"/>
    <property type="match status" value="1"/>
</dbReference>
<dbReference type="NCBIfam" id="TIGR00195">
    <property type="entry name" value="exoDNase_III"/>
    <property type="match status" value="1"/>
</dbReference>
<dbReference type="PANTHER" id="PTHR22748:SF6">
    <property type="entry name" value="DNA-(APURINIC OR APYRIMIDINIC SITE) ENDONUCLEASE"/>
    <property type="match status" value="1"/>
</dbReference>
<dbReference type="GO" id="GO:0046872">
    <property type="term" value="F:metal ion binding"/>
    <property type="evidence" value="ECO:0007669"/>
    <property type="project" value="UniProtKB-KW"/>
</dbReference>
<feature type="region of interest" description="Disordered" evidence="11">
    <location>
        <begin position="60"/>
        <end position="147"/>
    </location>
</feature>
<dbReference type="GO" id="GO:0008081">
    <property type="term" value="F:phosphoric diester hydrolase activity"/>
    <property type="evidence" value="ECO:0007669"/>
    <property type="project" value="TreeGrafter"/>
</dbReference>
<keyword evidence="4 8" id="KW-0479">Metal-binding</keyword>
<proteinExistence type="inferred from homology"/>
<feature type="active site" description="Proton donor/acceptor" evidence="7">
    <location>
        <position position="300"/>
    </location>
</feature>
<accession>A0A8B8A517</accession>
<dbReference type="PROSITE" id="PS00726">
    <property type="entry name" value="AP_NUCLEASE_F1_1"/>
    <property type="match status" value="1"/>
</dbReference>
<evidence type="ECO:0000256" key="10">
    <source>
        <dbReference type="RuleBase" id="RU362131"/>
    </source>
</evidence>
<organism evidence="13 14">
    <name type="scientific">Crassostrea virginica</name>
    <name type="common">Eastern oyster</name>
    <dbReference type="NCBI Taxonomy" id="6565"/>
    <lineage>
        <taxon>Eukaryota</taxon>
        <taxon>Metazoa</taxon>
        <taxon>Spiralia</taxon>
        <taxon>Lophotrochozoa</taxon>
        <taxon>Mollusca</taxon>
        <taxon>Bivalvia</taxon>
        <taxon>Autobranchia</taxon>
        <taxon>Pteriomorphia</taxon>
        <taxon>Ostreida</taxon>
        <taxon>Ostreoidea</taxon>
        <taxon>Ostreidae</taxon>
        <taxon>Crassostrea</taxon>
    </lineage>
</organism>
<sequence>LYLNDLYGGKRRKKIRIFSAVSTANSIWLNALHWNRLVSSKLVWGFLTKELRALTITGKMPPKRKAKKDSEQTPVPEEGGAGDTTAEDKPSPSKKQKVEESNGDGDKKGKGGRGKKAPPRKEDTIESLPEGTDTSFPTEVNPEAKTEDGRKFTLKIASWNINGIRAWYDKDKMSYIKEESPDILCVQETKCEEKKLPPGVLDKDYHIFWSPAEKAGYAGTGLYSKKKPIKVTYGLGIPKHDDEGRVITAEYEDFFLVTAYVPNSGKGLVRLKYRTEEWDCDFTDYLKKLDAKKPVIMCGDLNVAHTPVDLKNPATNRNKTAGYTDQEREGFSKLLGEGFLDSFRVLYPNGRDCWSFWTYMMNARAKNIGWRLDYFVISKRLQKDLCDSIIQQKVMGSDHCPIILLMAGLK</sequence>
<feature type="binding site" evidence="8">
    <location>
        <position position="160"/>
    </location>
    <ligand>
        <name>Mg(2+)</name>
        <dbReference type="ChEBI" id="CHEBI:18420"/>
        <label>1</label>
    </ligand>
</feature>
<evidence type="ECO:0000256" key="7">
    <source>
        <dbReference type="PIRSR" id="PIRSR604808-1"/>
    </source>
</evidence>
<dbReference type="GO" id="GO:0005634">
    <property type="term" value="C:nucleus"/>
    <property type="evidence" value="ECO:0007669"/>
    <property type="project" value="TreeGrafter"/>
</dbReference>
<gene>
    <name evidence="14" type="primary">LOC111099552</name>
</gene>
<feature type="site" description="Important for catalytic activity" evidence="9">
    <location>
        <position position="373"/>
    </location>
</feature>
<dbReference type="GO" id="GO:0003906">
    <property type="term" value="F:DNA-(apurinic or apyrimidinic site) endonuclease activity"/>
    <property type="evidence" value="ECO:0007669"/>
    <property type="project" value="TreeGrafter"/>
</dbReference>
<dbReference type="GO" id="GO:0008311">
    <property type="term" value="F:double-stranded DNA 3'-5' DNA exonuclease activity"/>
    <property type="evidence" value="ECO:0007669"/>
    <property type="project" value="UniProtKB-EC"/>
</dbReference>
<dbReference type="OrthoDB" id="498125at2759"/>
<keyword evidence="13" id="KW-1185">Reference proteome</keyword>
<keyword evidence="10" id="KW-0234">DNA repair</keyword>
<protein>
    <recommendedName>
        <fullName evidence="10">DNA-(apurinic or apyrimidinic site) endonuclease</fullName>
        <ecNumber evidence="10">3.1.-.-</ecNumber>
    </recommendedName>
</protein>
<evidence type="ECO:0000256" key="3">
    <source>
        <dbReference type="ARBA" id="ARBA00007092"/>
    </source>
</evidence>
<keyword evidence="5" id="KW-0378">Hydrolase</keyword>
<feature type="binding site" evidence="8">
    <location>
        <position position="398"/>
    </location>
    <ligand>
        <name>Mg(2+)</name>
        <dbReference type="ChEBI" id="CHEBI:18420"/>
        <label>1</label>
    </ligand>
</feature>
<comment type="catalytic activity">
    <reaction evidence="1">
        <text>Exonucleolytic cleavage in the 3'- to 5'-direction to yield nucleoside 5'-phosphates.</text>
        <dbReference type="EC" id="3.1.11.2"/>
    </reaction>
</comment>
<dbReference type="InterPro" id="IPR020847">
    <property type="entry name" value="AP_endonuclease_F1_BS"/>
</dbReference>
<evidence type="ECO:0000256" key="5">
    <source>
        <dbReference type="ARBA" id="ARBA00022801"/>
    </source>
</evidence>
<dbReference type="GeneID" id="111099552"/>
<dbReference type="AlphaFoldDB" id="A0A8B8A517"/>
<evidence type="ECO:0000256" key="2">
    <source>
        <dbReference type="ARBA" id="ARBA00001936"/>
    </source>
</evidence>
<dbReference type="InterPro" id="IPR005135">
    <property type="entry name" value="Endo/exonuclease/phosphatase"/>
</dbReference>
<feature type="domain" description="Endonuclease/exonuclease/phosphatase" evidence="12">
    <location>
        <begin position="157"/>
        <end position="399"/>
    </location>
</feature>
<dbReference type="Gene3D" id="3.60.10.10">
    <property type="entry name" value="Endonuclease/exonuclease/phosphatase"/>
    <property type="match status" value="1"/>
</dbReference>
<dbReference type="PROSITE" id="PS00728">
    <property type="entry name" value="AP_NUCLEASE_F1_3"/>
    <property type="match status" value="1"/>
</dbReference>
<evidence type="ECO:0000256" key="11">
    <source>
        <dbReference type="SAM" id="MobiDB-lite"/>
    </source>
</evidence>
<evidence type="ECO:0000313" key="13">
    <source>
        <dbReference type="Proteomes" id="UP000694844"/>
    </source>
</evidence>
<dbReference type="KEGG" id="cvn:111099552"/>
<dbReference type="SUPFAM" id="SSF56219">
    <property type="entry name" value="DNase I-like"/>
    <property type="match status" value="1"/>
</dbReference>
<evidence type="ECO:0000256" key="4">
    <source>
        <dbReference type="ARBA" id="ARBA00022723"/>
    </source>
</evidence>
<keyword evidence="10" id="KW-0227">DNA damage</keyword>
<evidence type="ECO:0000256" key="6">
    <source>
        <dbReference type="ARBA" id="ARBA00022842"/>
    </source>
</evidence>
<feature type="compositionally biased region" description="Basic and acidic residues" evidence="11">
    <location>
        <begin position="86"/>
        <end position="109"/>
    </location>
</feature>
<dbReference type="Proteomes" id="UP000694844">
    <property type="component" value="Chromosome 6"/>
</dbReference>
<feature type="site" description="Transition state stabilizer" evidence="9">
    <location>
        <position position="302"/>
    </location>
</feature>
<evidence type="ECO:0000259" key="12">
    <source>
        <dbReference type="Pfam" id="PF03372"/>
    </source>
</evidence>
<comment type="cofactor">
    <cofactor evidence="2">
        <name>Mn(2+)</name>
        <dbReference type="ChEBI" id="CHEBI:29035"/>
    </cofactor>
</comment>